<dbReference type="EMBL" id="CP021255">
    <property type="protein sequence ID" value="AVD71951.1"/>
    <property type="molecule type" value="Genomic_DNA"/>
</dbReference>
<feature type="domain" description="DUF4139" evidence="2">
    <location>
        <begin position="187"/>
        <end position="480"/>
    </location>
</feature>
<dbReference type="InterPro" id="IPR037291">
    <property type="entry name" value="DUF4139"/>
</dbReference>
<keyword evidence="4" id="KW-1185">Reference proteome</keyword>
<protein>
    <submittedName>
        <fullName evidence="3">DUF4139 domain-containing protein</fullName>
    </submittedName>
</protein>
<evidence type="ECO:0000313" key="4">
    <source>
        <dbReference type="Proteomes" id="UP000239867"/>
    </source>
</evidence>
<evidence type="ECO:0000256" key="1">
    <source>
        <dbReference type="SAM" id="SignalP"/>
    </source>
</evidence>
<dbReference type="PANTHER" id="PTHR38075:SF1">
    <property type="entry name" value="DUF4139 DOMAIN-CONTAINING PROTEIN"/>
    <property type="match status" value="1"/>
</dbReference>
<dbReference type="Proteomes" id="UP000239867">
    <property type="component" value="Chromosome"/>
</dbReference>
<dbReference type="PANTHER" id="PTHR38075">
    <property type="entry name" value="DUF4139 DOMAIN-CONTAINING PROTEIN"/>
    <property type="match status" value="1"/>
</dbReference>
<evidence type="ECO:0000313" key="3">
    <source>
        <dbReference type="EMBL" id="AVD71951.1"/>
    </source>
</evidence>
<evidence type="ECO:0000259" key="2">
    <source>
        <dbReference type="Pfam" id="PF13598"/>
    </source>
</evidence>
<dbReference type="KEGG" id="deo:CAY53_11095"/>
<keyword evidence="1" id="KW-0732">Signal</keyword>
<gene>
    <name evidence="3" type="ORF">CAY53_11095</name>
</gene>
<feature type="chain" id="PRO_5014636514" evidence="1">
    <location>
        <begin position="22"/>
        <end position="481"/>
    </location>
</feature>
<dbReference type="OrthoDB" id="9808067at2"/>
<proteinExistence type="predicted"/>
<dbReference type="Pfam" id="PF13598">
    <property type="entry name" value="DUF4139"/>
    <property type="match status" value="1"/>
</dbReference>
<name>A0A2L1GQJ4_9BACT</name>
<accession>A0A2L1GQJ4</accession>
<organism evidence="3 4">
    <name type="scientific">Desulfobulbus oralis</name>
    <dbReference type="NCBI Taxonomy" id="1986146"/>
    <lineage>
        <taxon>Bacteria</taxon>
        <taxon>Pseudomonadati</taxon>
        <taxon>Thermodesulfobacteriota</taxon>
        <taxon>Desulfobulbia</taxon>
        <taxon>Desulfobulbales</taxon>
        <taxon>Desulfobulbaceae</taxon>
        <taxon>Desulfobulbus</taxon>
    </lineage>
</organism>
<sequence length="481" mass="52737">MKQYRRILSAALVLLAPPALAGADTVQQPAEIVSTANDQSAISLTIYNNNLALIKDRRKIALPAGQSQLALREVSARMWPETVLLSGGPEVIEQNFEYDLLSPESLLEKYVGREVGVIRSNPANGTDLPQQQAKVLSAEGGAVLQMDGHIEAGIPGRLVYPDLPANLRDRPTLTMLVQNEAQGPREMELSYLSQGLSWQADYVAELSADEKRLDLSGWVTLTNESGASYRNARLQLVAGQVHQVPRRELVQADAENAPMPLAAAKPAMAEESMFEYHLYSLDRPTTVLERQKKQVALLQAAGVQASKELILRGSEHYYKSERGGLEEKVDVAVELEIKNEKAGGLGLPIPAGTVRVYKKDSKGFLQFVGEDSIDHTPEKAAMRLHLGTAFDVSASRTQTSFRKLGDSTKRNNAYESGYELKLKNAKDRPVQVKVQESIPGDWKMSAESAKSTKVSAHVAQWLVDVPAGGESVLRYTVRVQM</sequence>
<feature type="signal peptide" evidence="1">
    <location>
        <begin position="1"/>
        <end position="21"/>
    </location>
</feature>
<dbReference type="RefSeq" id="WP_104937159.1">
    <property type="nucleotide sequence ID" value="NZ_CP021255.1"/>
</dbReference>
<reference evidence="3 4" key="1">
    <citation type="journal article" date="2018" name="MBio">
        <title>Insights into the evolution of host association through the isolation and characterization of a novel human periodontal pathobiont, Desulfobulbus oralis.</title>
        <authorList>
            <person name="Cross K.L."/>
            <person name="Chirania P."/>
            <person name="Xiong W."/>
            <person name="Beall C.J."/>
            <person name="Elkins J.G."/>
            <person name="Giannone R.J."/>
            <person name="Griffen A.L."/>
            <person name="Guss A.M."/>
            <person name="Hettich R.L."/>
            <person name="Joshi S.S."/>
            <person name="Mokrzan E.M."/>
            <person name="Martin R.K."/>
            <person name="Zhulin I.B."/>
            <person name="Leys E.J."/>
            <person name="Podar M."/>
        </authorList>
    </citation>
    <scope>NUCLEOTIDE SEQUENCE [LARGE SCALE GENOMIC DNA]</scope>
    <source>
        <strain evidence="3 4">ORNL</strain>
    </source>
</reference>
<dbReference type="AlphaFoldDB" id="A0A2L1GQJ4"/>